<proteinExistence type="predicted"/>
<keyword evidence="1" id="KW-0812">Transmembrane</keyword>
<dbReference type="AlphaFoldDB" id="A0A919S691"/>
<keyword evidence="1" id="KW-1133">Transmembrane helix</keyword>
<comment type="caution">
    <text evidence="2">The sequence shown here is derived from an EMBL/GenBank/DDBJ whole genome shotgun (WGS) entry which is preliminary data.</text>
</comment>
<organism evidence="2 3">
    <name type="scientific">Winogradskya consettensis</name>
    <dbReference type="NCBI Taxonomy" id="113560"/>
    <lineage>
        <taxon>Bacteria</taxon>
        <taxon>Bacillati</taxon>
        <taxon>Actinomycetota</taxon>
        <taxon>Actinomycetes</taxon>
        <taxon>Micromonosporales</taxon>
        <taxon>Micromonosporaceae</taxon>
        <taxon>Winogradskya</taxon>
    </lineage>
</organism>
<gene>
    <name evidence="2" type="ORF">Aco04nite_00500</name>
</gene>
<name>A0A919S691_9ACTN</name>
<reference evidence="2" key="1">
    <citation type="submission" date="2021-03" db="EMBL/GenBank/DDBJ databases">
        <title>Whole genome shotgun sequence of Actinoplanes consettensis NBRC 14913.</title>
        <authorList>
            <person name="Komaki H."/>
            <person name="Tamura T."/>
        </authorList>
    </citation>
    <scope>NUCLEOTIDE SEQUENCE</scope>
    <source>
        <strain evidence="2">NBRC 14913</strain>
    </source>
</reference>
<dbReference type="EMBL" id="BOQP01000001">
    <property type="protein sequence ID" value="GIM66111.1"/>
    <property type="molecule type" value="Genomic_DNA"/>
</dbReference>
<feature type="transmembrane region" description="Helical" evidence="1">
    <location>
        <begin position="18"/>
        <end position="36"/>
    </location>
</feature>
<keyword evidence="1" id="KW-0472">Membrane</keyword>
<sequence>MNARLESIIESIGGAQDLLYLALAAALLLIALRFIRRAVAPVGAVIEAAAAAAVVALAAGMALVLVVAAAISR</sequence>
<evidence type="ECO:0000313" key="2">
    <source>
        <dbReference type="EMBL" id="GIM66111.1"/>
    </source>
</evidence>
<dbReference type="Proteomes" id="UP000680865">
    <property type="component" value="Unassembled WGS sequence"/>
</dbReference>
<keyword evidence="3" id="KW-1185">Reference proteome</keyword>
<accession>A0A919S691</accession>
<evidence type="ECO:0000256" key="1">
    <source>
        <dbReference type="SAM" id="Phobius"/>
    </source>
</evidence>
<protein>
    <submittedName>
        <fullName evidence="2">Uncharacterized protein</fullName>
    </submittedName>
</protein>
<evidence type="ECO:0000313" key="3">
    <source>
        <dbReference type="Proteomes" id="UP000680865"/>
    </source>
</evidence>
<feature type="transmembrane region" description="Helical" evidence="1">
    <location>
        <begin position="48"/>
        <end position="71"/>
    </location>
</feature>